<dbReference type="Proteomes" id="UP001218218">
    <property type="component" value="Unassembled WGS sequence"/>
</dbReference>
<evidence type="ECO:0000313" key="2">
    <source>
        <dbReference type="EMBL" id="KAJ7301799.1"/>
    </source>
</evidence>
<sequence length="206" mass="21689">MTNVAMLFVNVIGQPPWRGSPSTFCHSNITHNTVRNFRDCEPRNRGWVGTWINSGLRTHNSQVSGVLTLLCDVGVISMALNNLPVTASLPSDLLLGLDWFNYAQFSAPRVVHLDSGSLDLRRPSLLTVGITESGPPSSTPMLAVAPVSQGSTSVDSPSPSPPATLGGPGVVSTPSLMPPPQGFNVVAACTIAVRAARTRGVQTSHP</sequence>
<reference evidence="2" key="1">
    <citation type="submission" date="2023-03" db="EMBL/GenBank/DDBJ databases">
        <title>Massive genome expansion in bonnet fungi (Mycena s.s.) driven by repeated elements and novel gene families across ecological guilds.</title>
        <authorList>
            <consortium name="Lawrence Berkeley National Laboratory"/>
            <person name="Harder C.B."/>
            <person name="Miyauchi S."/>
            <person name="Viragh M."/>
            <person name="Kuo A."/>
            <person name="Thoen E."/>
            <person name="Andreopoulos B."/>
            <person name="Lu D."/>
            <person name="Skrede I."/>
            <person name="Drula E."/>
            <person name="Henrissat B."/>
            <person name="Morin E."/>
            <person name="Kohler A."/>
            <person name="Barry K."/>
            <person name="LaButti K."/>
            <person name="Morin E."/>
            <person name="Salamov A."/>
            <person name="Lipzen A."/>
            <person name="Mereny Z."/>
            <person name="Hegedus B."/>
            <person name="Baldrian P."/>
            <person name="Stursova M."/>
            <person name="Weitz H."/>
            <person name="Taylor A."/>
            <person name="Grigoriev I.V."/>
            <person name="Nagy L.G."/>
            <person name="Martin F."/>
            <person name="Kauserud H."/>
        </authorList>
    </citation>
    <scope>NUCLEOTIDE SEQUENCE</scope>
    <source>
        <strain evidence="2">CBHHK002</strain>
    </source>
</reference>
<comment type="caution">
    <text evidence="2">The sequence shown here is derived from an EMBL/GenBank/DDBJ whole genome shotgun (WGS) entry which is preliminary data.</text>
</comment>
<feature type="region of interest" description="Disordered" evidence="1">
    <location>
        <begin position="131"/>
        <end position="172"/>
    </location>
</feature>
<evidence type="ECO:0000256" key="1">
    <source>
        <dbReference type="SAM" id="MobiDB-lite"/>
    </source>
</evidence>
<accession>A0AAD6YYN4</accession>
<dbReference type="EMBL" id="JARIHO010000126">
    <property type="protein sequence ID" value="KAJ7301799.1"/>
    <property type="molecule type" value="Genomic_DNA"/>
</dbReference>
<evidence type="ECO:0000313" key="3">
    <source>
        <dbReference type="Proteomes" id="UP001218218"/>
    </source>
</evidence>
<feature type="compositionally biased region" description="Low complexity" evidence="1">
    <location>
        <begin position="148"/>
        <end position="157"/>
    </location>
</feature>
<keyword evidence="3" id="KW-1185">Reference proteome</keyword>
<proteinExistence type="predicted"/>
<dbReference type="AlphaFoldDB" id="A0AAD6YYN4"/>
<protein>
    <submittedName>
        <fullName evidence="2">Uncharacterized protein</fullName>
    </submittedName>
</protein>
<gene>
    <name evidence="2" type="ORF">DFH08DRAFT_827184</name>
</gene>
<name>A0AAD6YYN4_9AGAR</name>
<organism evidence="2 3">
    <name type="scientific">Mycena albidolilacea</name>
    <dbReference type="NCBI Taxonomy" id="1033008"/>
    <lineage>
        <taxon>Eukaryota</taxon>
        <taxon>Fungi</taxon>
        <taxon>Dikarya</taxon>
        <taxon>Basidiomycota</taxon>
        <taxon>Agaricomycotina</taxon>
        <taxon>Agaricomycetes</taxon>
        <taxon>Agaricomycetidae</taxon>
        <taxon>Agaricales</taxon>
        <taxon>Marasmiineae</taxon>
        <taxon>Mycenaceae</taxon>
        <taxon>Mycena</taxon>
    </lineage>
</organism>